<evidence type="ECO:0000256" key="3">
    <source>
        <dbReference type="ARBA" id="ARBA00022801"/>
    </source>
</evidence>
<evidence type="ECO:0000259" key="8">
    <source>
        <dbReference type="Pfam" id="PF01435"/>
    </source>
</evidence>
<evidence type="ECO:0000256" key="2">
    <source>
        <dbReference type="ARBA" id="ARBA00022723"/>
    </source>
</evidence>
<dbReference type="InterPro" id="IPR051156">
    <property type="entry name" value="Mito/Outer_Membr_Metalloprot"/>
</dbReference>
<evidence type="ECO:0000256" key="5">
    <source>
        <dbReference type="ARBA" id="ARBA00023049"/>
    </source>
</evidence>
<feature type="region of interest" description="Disordered" evidence="7">
    <location>
        <begin position="1"/>
        <end position="22"/>
    </location>
</feature>
<keyword evidence="2" id="KW-0479">Metal-binding</keyword>
<dbReference type="EMBL" id="WNDQ01000080">
    <property type="protein sequence ID" value="KAF1018617.1"/>
    <property type="molecule type" value="Genomic_DNA"/>
</dbReference>
<dbReference type="Proteomes" id="UP000461670">
    <property type="component" value="Unassembled WGS sequence"/>
</dbReference>
<dbReference type="Pfam" id="PF01435">
    <property type="entry name" value="Peptidase_M48"/>
    <property type="match status" value="1"/>
</dbReference>
<organism evidence="9 10">
    <name type="scientific">Paracidovorax wautersii</name>
    <dbReference type="NCBI Taxonomy" id="1177982"/>
    <lineage>
        <taxon>Bacteria</taxon>
        <taxon>Pseudomonadati</taxon>
        <taxon>Pseudomonadota</taxon>
        <taxon>Betaproteobacteria</taxon>
        <taxon>Burkholderiales</taxon>
        <taxon>Comamonadaceae</taxon>
        <taxon>Paracidovorax</taxon>
    </lineage>
</organism>
<reference evidence="10" key="1">
    <citation type="journal article" date="2020" name="MBio">
        <title>Horizontal gene transfer to a defensive symbiont with a reduced genome amongst a multipartite beetle microbiome.</title>
        <authorList>
            <person name="Waterworth S.C."/>
            <person name="Florez L.V."/>
            <person name="Rees E.R."/>
            <person name="Hertweck C."/>
            <person name="Kaltenpoth M."/>
            <person name="Kwan J.C."/>
        </authorList>
    </citation>
    <scope>NUCLEOTIDE SEQUENCE [LARGE SCALE GENOMIC DNA]</scope>
</reference>
<keyword evidence="5 6" id="KW-0482">Metalloprotease</keyword>
<feature type="domain" description="Peptidase M48" evidence="8">
    <location>
        <begin position="98"/>
        <end position="280"/>
    </location>
</feature>
<comment type="cofactor">
    <cofactor evidence="6">
        <name>Zn(2+)</name>
        <dbReference type="ChEBI" id="CHEBI:29105"/>
    </cofactor>
    <text evidence="6">Binds 1 zinc ion per subunit.</text>
</comment>
<dbReference type="GO" id="GO:0051603">
    <property type="term" value="P:proteolysis involved in protein catabolic process"/>
    <property type="evidence" value="ECO:0007669"/>
    <property type="project" value="TreeGrafter"/>
</dbReference>
<name>A0A7V8FKW2_9BURK</name>
<dbReference type="CDD" id="cd07331">
    <property type="entry name" value="M48C_Oma1_like"/>
    <property type="match status" value="1"/>
</dbReference>
<comment type="caution">
    <text evidence="9">The sequence shown here is derived from an EMBL/GenBank/DDBJ whole genome shotgun (WGS) entry which is preliminary data.</text>
</comment>
<dbReference type="GO" id="GO:0046872">
    <property type="term" value="F:metal ion binding"/>
    <property type="evidence" value="ECO:0007669"/>
    <property type="project" value="UniProtKB-KW"/>
</dbReference>
<evidence type="ECO:0000256" key="7">
    <source>
        <dbReference type="SAM" id="MobiDB-lite"/>
    </source>
</evidence>
<evidence type="ECO:0000313" key="10">
    <source>
        <dbReference type="Proteomes" id="UP000461670"/>
    </source>
</evidence>
<dbReference type="AlphaFoldDB" id="A0A7V8FKW2"/>
<dbReference type="GO" id="GO:0004222">
    <property type="term" value="F:metalloendopeptidase activity"/>
    <property type="evidence" value="ECO:0007669"/>
    <property type="project" value="InterPro"/>
</dbReference>
<evidence type="ECO:0000256" key="4">
    <source>
        <dbReference type="ARBA" id="ARBA00022833"/>
    </source>
</evidence>
<sequence>MKAFWTESMGGAGPAPGVDGGPARRWRNGGRLSLLAVAVVAGACTSVQTTQPGAVGVERSQLMSVSRAEVDKASAQAYDKMLAEAQKQGKLNRDAALTARVRSISSRLIAQSGVFRADAPGWKWEVNVFQTDQVNAFCMAGGKIGVYSGLVAKLKLTDDELAAVIGHEIAHALREHVREQVSQRQATQLGMSVLGALTGSQAVTQLGNQVAQVTFGLPKSRQAETEADRIGVELAARAGYDPRAAVSLWQKMGSQGGSRPPEFLSTHPDSATRQQDLTQMAAVVMPLYEQARARR</sequence>
<evidence type="ECO:0000256" key="1">
    <source>
        <dbReference type="ARBA" id="ARBA00022670"/>
    </source>
</evidence>
<dbReference type="GO" id="GO:0016020">
    <property type="term" value="C:membrane"/>
    <property type="evidence" value="ECO:0007669"/>
    <property type="project" value="TreeGrafter"/>
</dbReference>
<dbReference type="PANTHER" id="PTHR22726">
    <property type="entry name" value="METALLOENDOPEPTIDASE OMA1"/>
    <property type="match status" value="1"/>
</dbReference>
<gene>
    <name evidence="9" type="primary">bepA_4</name>
    <name evidence="9" type="ORF">GAK30_03591</name>
</gene>
<protein>
    <submittedName>
        <fullName evidence="9">Beta-barrel assembly-enhancing protease</fullName>
    </submittedName>
</protein>
<accession>A0A7V8FKW2</accession>
<feature type="compositionally biased region" description="Gly residues" evidence="7">
    <location>
        <begin position="10"/>
        <end position="20"/>
    </location>
</feature>
<keyword evidence="1 6" id="KW-0645">Protease</keyword>
<dbReference type="PANTHER" id="PTHR22726:SF1">
    <property type="entry name" value="METALLOENDOPEPTIDASE OMA1, MITOCHONDRIAL"/>
    <property type="match status" value="1"/>
</dbReference>
<keyword evidence="4 6" id="KW-0862">Zinc</keyword>
<dbReference type="InterPro" id="IPR001915">
    <property type="entry name" value="Peptidase_M48"/>
</dbReference>
<dbReference type="Gene3D" id="3.30.2010.10">
    <property type="entry name" value="Metalloproteases ('zincins'), catalytic domain"/>
    <property type="match status" value="1"/>
</dbReference>
<keyword evidence="3 6" id="KW-0378">Hydrolase</keyword>
<evidence type="ECO:0000313" key="9">
    <source>
        <dbReference type="EMBL" id="KAF1018617.1"/>
    </source>
</evidence>
<proteinExistence type="inferred from homology"/>
<evidence type="ECO:0000256" key="6">
    <source>
        <dbReference type="RuleBase" id="RU003983"/>
    </source>
</evidence>
<comment type="similarity">
    <text evidence="6">Belongs to the peptidase M48 family.</text>
</comment>